<organism evidence="2">
    <name type="scientific">Pseudomonas fluorescens (strain SBW25)</name>
    <dbReference type="NCBI Taxonomy" id="216595"/>
    <lineage>
        <taxon>Bacteria</taxon>
        <taxon>Pseudomonadati</taxon>
        <taxon>Pseudomonadota</taxon>
        <taxon>Gammaproteobacteria</taxon>
        <taxon>Pseudomonadales</taxon>
        <taxon>Pseudomonadaceae</taxon>
        <taxon>Pseudomonas</taxon>
    </lineage>
</organism>
<name>A0A0G4E4W5_PSEFS</name>
<dbReference type="GO" id="GO:0003677">
    <property type="term" value="F:DNA binding"/>
    <property type="evidence" value="ECO:0007669"/>
    <property type="project" value="InterPro"/>
</dbReference>
<accession>A0A0G4E4W5</accession>
<dbReference type="PROSITE" id="PS50943">
    <property type="entry name" value="HTH_CROC1"/>
    <property type="match status" value="1"/>
</dbReference>
<dbReference type="SUPFAM" id="SSF47413">
    <property type="entry name" value="lambda repressor-like DNA-binding domains"/>
    <property type="match status" value="1"/>
</dbReference>
<dbReference type="InterPro" id="IPR001387">
    <property type="entry name" value="Cro/C1-type_HTH"/>
</dbReference>
<reference evidence="2" key="1">
    <citation type="submission" date="2014-12" db="EMBL/GenBank/DDBJ databases">
        <authorList>
            <person name="Hall J."/>
        </authorList>
    </citation>
    <scope>NUCLEOTIDE SEQUENCE [LARGE SCALE GENOMIC DNA]</scope>
    <source>
        <strain evidence="2">SBW25</strain>
        <plasmid evidence="2">pQBR57</plasmid>
    </source>
</reference>
<dbReference type="Gene3D" id="1.10.260.40">
    <property type="entry name" value="lambda repressor-like DNA-binding domains"/>
    <property type="match status" value="1"/>
</dbReference>
<feature type="domain" description="HTH cro/C1-type" evidence="1">
    <location>
        <begin position="26"/>
        <end position="57"/>
    </location>
</feature>
<keyword evidence="2" id="KW-0614">Plasmid</keyword>
<dbReference type="InterPro" id="IPR010982">
    <property type="entry name" value="Lambda_DNA-bd_dom_sf"/>
</dbReference>
<evidence type="ECO:0000259" key="1">
    <source>
        <dbReference type="PROSITE" id="PS50943"/>
    </source>
</evidence>
<geneLocation type="plasmid" evidence="2">
    <name>pQBR57</name>
</geneLocation>
<dbReference type="Pfam" id="PF01381">
    <property type="entry name" value="HTH_3"/>
    <property type="match status" value="1"/>
</dbReference>
<dbReference type="CDD" id="cd00093">
    <property type="entry name" value="HTH_XRE"/>
    <property type="match status" value="1"/>
</dbReference>
<dbReference type="AlphaFoldDB" id="A0A0G4E4W5"/>
<proteinExistence type="predicted"/>
<evidence type="ECO:0000313" key="2">
    <source>
        <dbReference type="EMBL" id="CEK41977.1"/>
    </source>
</evidence>
<dbReference type="EMBL" id="LN713926">
    <property type="protein sequence ID" value="CEK41977.1"/>
    <property type="molecule type" value="Genomic_DNA"/>
</dbReference>
<protein>
    <recommendedName>
        <fullName evidence="1">HTH cro/C1-type domain-containing protein</fullName>
    </recommendedName>
</protein>
<reference evidence="2" key="2">
    <citation type="submission" date="2015-06" db="EMBL/GenBank/DDBJ databases">
        <title>Environmentally co-occuring mercury resistance plasmids are genetically and phenotypically diverse and confer variable context-dependent fitness effects.</title>
        <authorList>
            <person name="Hall J.P.J."/>
            <person name="Harrison E."/>
            <person name="Lilley A.K."/>
            <person name="Paterson S."/>
            <person name="Spiers A.J."/>
            <person name="Brockhurst M.A."/>
        </authorList>
    </citation>
    <scope>NUCLEOTIDE SEQUENCE [LARGE SCALE GENOMIC DNA]</scope>
    <source>
        <strain evidence="2">SBW25</strain>
        <plasmid evidence="2">pQBR57</plasmid>
    </source>
</reference>
<gene>
    <name evidence="2" type="ORF">PQBR57_0024</name>
</gene>
<sequence>MVPLCKGLKAYAVLPHIAVELSGACLAQMRTRMGLHQEHLAEQLGVSRPTLSRWENDTPPRWVSFAMTALAFKD</sequence>